<gene>
    <name evidence="1" type="ORF">RIF29_29748</name>
</gene>
<proteinExistence type="predicted"/>
<dbReference type="Proteomes" id="UP001372338">
    <property type="component" value="Unassembled WGS sequence"/>
</dbReference>
<dbReference type="PANTHER" id="PTHR34145">
    <property type="entry name" value="OS02G0105600 PROTEIN"/>
    <property type="match status" value="1"/>
</dbReference>
<evidence type="ECO:0000313" key="1">
    <source>
        <dbReference type="EMBL" id="KAK7256307.1"/>
    </source>
</evidence>
<sequence>MVLFDTRPTYAMPDILASLANLPQLEILSLDVFITINISLVENSLRMIPPFKTLKQLNLFIFGECMEDELKFEFDNLWIFNILRACPLLQKLSIMVTYPKLHANQKENKDLGMFSHNELKVIELGGCIGNWYEIEFAMNVLKYVHTLEKLIMSPFWKEPGYFSSSWYSNVEWFQYGREMVREKLHCCETAGKAQLVLI</sequence>
<dbReference type="EMBL" id="JAYWIO010000006">
    <property type="protein sequence ID" value="KAK7256307.1"/>
    <property type="molecule type" value="Genomic_DNA"/>
</dbReference>
<dbReference type="PANTHER" id="PTHR34145:SF28">
    <property type="entry name" value="F-BOX DOMAIN-CONTAINING PROTEIN"/>
    <property type="match status" value="1"/>
</dbReference>
<organism evidence="1 2">
    <name type="scientific">Crotalaria pallida</name>
    <name type="common">Smooth rattlebox</name>
    <name type="synonym">Crotalaria striata</name>
    <dbReference type="NCBI Taxonomy" id="3830"/>
    <lineage>
        <taxon>Eukaryota</taxon>
        <taxon>Viridiplantae</taxon>
        <taxon>Streptophyta</taxon>
        <taxon>Embryophyta</taxon>
        <taxon>Tracheophyta</taxon>
        <taxon>Spermatophyta</taxon>
        <taxon>Magnoliopsida</taxon>
        <taxon>eudicotyledons</taxon>
        <taxon>Gunneridae</taxon>
        <taxon>Pentapetalae</taxon>
        <taxon>rosids</taxon>
        <taxon>fabids</taxon>
        <taxon>Fabales</taxon>
        <taxon>Fabaceae</taxon>
        <taxon>Papilionoideae</taxon>
        <taxon>50 kb inversion clade</taxon>
        <taxon>genistoids sensu lato</taxon>
        <taxon>core genistoids</taxon>
        <taxon>Crotalarieae</taxon>
        <taxon>Crotalaria</taxon>
    </lineage>
</organism>
<dbReference type="InterPro" id="IPR053772">
    <property type="entry name" value="At1g61320/At1g61330-like"/>
</dbReference>
<evidence type="ECO:0000313" key="2">
    <source>
        <dbReference type="Proteomes" id="UP001372338"/>
    </source>
</evidence>
<name>A0AAN9EF35_CROPI</name>
<keyword evidence="2" id="KW-1185">Reference proteome</keyword>
<dbReference type="SUPFAM" id="SSF52047">
    <property type="entry name" value="RNI-like"/>
    <property type="match status" value="1"/>
</dbReference>
<protein>
    <submittedName>
        <fullName evidence="1">Uncharacterized protein</fullName>
    </submittedName>
</protein>
<dbReference type="AlphaFoldDB" id="A0AAN9EF35"/>
<reference evidence="1 2" key="1">
    <citation type="submission" date="2024-01" db="EMBL/GenBank/DDBJ databases">
        <title>The genomes of 5 underutilized Papilionoideae crops provide insights into root nodulation and disease resistanc.</title>
        <authorList>
            <person name="Yuan L."/>
        </authorList>
    </citation>
    <scope>NUCLEOTIDE SEQUENCE [LARGE SCALE GENOMIC DNA]</scope>
    <source>
        <strain evidence="1">ZHUSHIDOU_FW_LH</strain>
        <tissue evidence="1">Leaf</tissue>
    </source>
</reference>
<accession>A0AAN9EF35</accession>
<comment type="caution">
    <text evidence="1">The sequence shown here is derived from an EMBL/GenBank/DDBJ whole genome shotgun (WGS) entry which is preliminary data.</text>
</comment>